<reference evidence="1 2" key="2">
    <citation type="journal article" date="2022" name="Mol. Ecol. Resour.">
        <title>The genomes of chicory, endive, great burdock and yacon provide insights into Asteraceae paleo-polyploidization history and plant inulin production.</title>
        <authorList>
            <person name="Fan W."/>
            <person name="Wang S."/>
            <person name="Wang H."/>
            <person name="Wang A."/>
            <person name="Jiang F."/>
            <person name="Liu H."/>
            <person name="Zhao H."/>
            <person name="Xu D."/>
            <person name="Zhang Y."/>
        </authorList>
    </citation>
    <scope>NUCLEOTIDE SEQUENCE [LARGE SCALE GENOMIC DNA]</scope>
    <source>
        <strain evidence="2">cv. Punajuju</strain>
        <tissue evidence="1">Leaves</tissue>
    </source>
</reference>
<proteinExistence type="predicted"/>
<organism evidence="1 2">
    <name type="scientific">Cichorium intybus</name>
    <name type="common">Chicory</name>
    <dbReference type="NCBI Taxonomy" id="13427"/>
    <lineage>
        <taxon>Eukaryota</taxon>
        <taxon>Viridiplantae</taxon>
        <taxon>Streptophyta</taxon>
        <taxon>Embryophyta</taxon>
        <taxon>Tracheophyta</taxon>
        <taxon>Spermatophyta</taxon>
        <taxon>Magnoliopsida</taxon>
        <taxon>eudicotyledons</taxon>
        <taxon>Gunneridae</taxon>
        <taxon>Pentapetalae</taxon>
        <taxon>asterids</taxon>
        <taxon>campanulids</taxon>
        <taxon>Asterales</taxon>
        <taxon>Asteraceae</taxon>
        <taxon>Cichorioideae</taxon>
        <taxon>Cichorieae</taxon>
        <taxon>Cichoriinae</taxon>
        <taxon>Cichorium</taxon>
    </lineage>
</organism>
<keyword evidence="2" id="KW-1185">Reference proteome</keyword>
<evidence type="ECO:0000313" key="2">
    <source>
        <dbReference type="Proteomes" id="UP001055811"/>
    </source>
</evidence>
<dbReference type="Proteomes" id="UP001055811">
    <property type="component" value="Linkage Group LG03"/>
</dbReference>
<comment type="caution">
    <text evidence="1">The sequence shown here is derived from an EMBL/GenBank/DDBJ whole genome shotgun (WGS) entry which is preliminary data.</text>
</comment>
<accession>A0ACB9F5R2</accession>
<dbReference type="EMBL" id="CM042011">
    <property type="protein sequence ID" value="KAI3766220.1"/>
    <property type="molecule type" value="Genomic_DNA"/>
</dbReference>
<sequence length="198" mass="22451">MTQFLVSKLQNLKSKKANSYKIVYDSTQTESPPQSLPPRNNTLSMQFFSLRGLTGTKRRSGPGGLNKLCGITPELQVIVGESALSRTDIVKQLWAYIKKKQPPRSQEQEIICDDALRVVLETDCTDMFKMNKLLAKHIIRLEPTKESSRKKSKVNVEPVVEDTNTYKGCWDNVVAVCSCPSACTNFRCTYAWSIYFSW</sequence>
<evidence type="ECO:0000313" key="1">
    <source>
        <dbReference type="EMBL" id="KAI3766220.1"/>
    </source>
</evidence>
<gene>
    <name evidence="1" type="ORF">L2E82_16272</name>
</gene>
<name>A0ACB9F5R2_CICIN</name>
<reference evidence="2" key="1">
    <citation type="journal article" date="2022" name="Mol. Ecol. Resour.">
        <title>The genomes of chicory, endive, great burdock and yacon provide insights into Asteraceae palaeo-polyploidization history and plant inulin production.</title>
        <authorList>
            <person name="Fan W."/>
            <person name="Wang S."/>
            <person name="Wang H."/>
            <person name="Wang A."/>
            <person name="Jiang F."/>
            <person name="Liu H."/>
            <person name="Zhao H."/>
            <person name="Xu D."/>
            <person name="Zhang Y."/>
        </authorList>
    </citation>
    <scope>NUCLEOTIDE SEQUENCE [LARGE SCALE GENOMIC DNA]</scope>
    <source>
        <strain evidence="2">cv. Punajuju</strain>
    </source>
</reference>
<protein>
    <submittedName>
        <fullName evidence="1">Uncharacterized protein</fullName>
    </submittedName>
</protein>